<sequence>MADCSSTIDPDVLAGQIGDLPRATDRVRLVGLDHVARVQQARVGASERRLALVQARRPDESEEIARTQTALAVEKLAQSSFMLAVGTAEIDAPKRTPGTAVIHGRVIAADGTPSAGLAVAAVDANGSVRRYTCTDAKGYFLMSLPLGDQRAAVVYLQVSDSNQAVLYRGEEAIALVDQGVSYRVIQIGAVRRDPCPQPPERAVMPDLLGRPEASAVGVLGRLGLKVGQRLTQRDPEGAGLVVSQTPAAGEPIDANTSVTFVIGTADPADTTAVPDVVGLARDEAEAKLKEAGLVVGEILPRPGDKAGGVLSQDPVAGVRVAPGTAVSLVVAVQAPDDRVAVPDLVGQKLEAADRLLADADLVRGEVELREDDRAGLVLDQKPPAKAPVAKGSAVDVVVGRRSDIERTTVPDLVGSTLGEAKAILEKSRLQLGEVTGPANGRVVEHKPAAGSTAPVGSAVAVTLALVNRSGGFGAKFATAVTEDLGFAKLGLDEKTVRARLVAAAGSPDTAQNLATLPDTELQTMFEIKNRKQARDFQRMLKAGLKQL</sequence>
<keyword evidence="3" id="KW-1185">Reference proteome</keyword>
<feature type="domain" description="PASTA" evidence="1">
    <location>
        <begin position="267"/>
        <end position="332"/>
    </location>
</feature>
<dbReference type="Proteomes" id="UP001169764">
    <property type="component" value="Unassembled WGS sequence"/>
</dbReference>
<proteinExistence type="predicted"/>
<dbReference type="RefSeq" id="WP_303545173.1">
    <property type="nucleotide sequence ID" value="NZ_JAUOTP010000009.1"/>
</dbReference>
<accession>A0ABT8YDV5</accession>
<organism evidence="2 3">
    <name type="scientific">Sphingomonas natans</name>
    <dbReference type="NCBI Taxonomy" id="3063330"/>
    <lineage>
        <taxon>Bacteria</taxon>
        <taxon>Pseudomonadati</taxon>
        <taxon>Pseudomonadota</taxon>
        <taxon>Alphaproteobacteria</taxon>
        <taxon>Sphingomonadales</taxon>
        <taxon>Sphingomonadaceae</taxon>
        <taxon>Sphingomonas</taxon>
    </lineage>
</organism>
<protein>
    <submittedName>
        <fullName evidence="2">PASTA domain-containing protein</fullName>
    </submittedName>
</protein>
<dbReference type="EMBL" id="JAUOTP010000009">
    <property type="protein sequence ID" value="MDO6416127.1"/>
    <property type="molecule type" value="Genomic_DNA"/>
</dbReference>
<evidence type="ECO:0000313" key="2">
    <source>
        <dbReference type="EMBL" id="MDO6416127.1"/>
    </source>
</evidence>
<dbReference type="InterPro" id="IPR005543">
    <property type="entry name" value="PASTA_dom"/>
</dbReference>
<dbReference type="Gene3D" id="3.30.10.20">
    <property type="match status" value="4"/>
</dbReference>
<dbReference type="InterPro" id="IPR008969">
    <property type="entry name" value="CarboxyPept-like_regulatory"/>
</dbReference>
<evidence type="ECO:0000259" key="1">
    <source>
        <dbReference type="PROSITE" id="PS51178"/>
    </source>
</evidence>
<evidence type="ECO:0000313" key="3">
    <source>
        <dbReference type="Proteomes" id="UP001169764"/>
    </source>
</evidence>
<gene>
    <name evidence="2" type="ORF">Q4F19_17205</name>
</gene>
<dbReference type="CDD" id="cd06577">
    <property type="entry name" value="PASTA_pknB"/>
    <property type="match status" value="4"/>
</dbReference>
<feature type="domain" description="PASTA" evidence="1">
    <location>
        <begin position="198"/>
        <end position="264"/>
    </location>
</feature>
<comment type="caution">
    <text evidence="2">The sequence shown here is derived from an EMBL/GenBank/DDBJ whole genome shotgun (WGS) entry which is preliminary data.</text>
</comment>
<dbReference type="Pfam" id="PF03793">
    <property type="entry name" value="PASTA"/>
    <property type="match status" value="4"/>
</dbReference>
<dbReference type="PROSITE" id="PS51178">
    <property type="entry name" value="PASTA"/>
    <property type="match status" value="3"/>
</dbReference>
<dbReference type="SUPFAM" id="SSF49464">
    <property type="entry name" value="Carboxypeptidase regulatory domain-like"/>
    <property type="match status" value="1"/>
</dbReference>
<dbReference type="SMART" id="SM00740">
    <property type="entry name" value="PASTA"/>
    <property type="match status" value="4"/>
</dbReference>
<name>A0ABT8YDV5_9SPHN</name>
<feature type="domain" description="PASTA" evidence="1">
    <location>
        <begin position="403"/>
        <end position="465"/>
    </location>
</feature>
<reference evidence="2" key="1">
    <citation type="submission" date="2023-07" db="EMBL/GenBank/DDBJ databases">
        <authorList>
            <person name="Kim M."/>
        </authorList>
    </citation>
    <scope>NUCLEOTIDE SEQUENCE</scope>
    <source>
        <strain evidence="2">BIUV-7</strain>
    </source>
</reference>